<feature type="transmembrane region" description="Helical" evidence="7">
    <location>
        <begin position="217"/>
        <end position="235"/>
    </location>
</feature>
<evidence type="ECO:0000256" key="4">
    <source>
        <dbReference type="ARBA" id="ARBA00022692"/>
    </source>
</evidence>
<evidence type="ECO:0000256" key="5">
    <source>
        <dbReference type="ARBA" id="ARBA00022989"/>
    </source>
</evidence>
<organism evidence="9 10">
    <name type="scientific">Vreelandella malpeensis</name>
    <dbReference type="NCBI Taxonomy" id="1172368"/>
    <lineage>
        <taxon>Bacteria</taxon>
        <taxon>Pseudomonadati</taxon>
        <taxon>Pseudomonadota</taxon>
        <taxon>Gammaproteobacteria</taxon>
        <taxon>Oceanospirillales</taxon>
        <taxon>Halomonadaceae</taxon>
        <taxon>Vreelandella</taxon>
    </lineage>
</organism>
<evidence type="ECO:0000256" key="6">
    <source>
        <dbReference type="ARBA" id="ARBA00023136"/>
    </source>
</evidence>
<keyword evidence="7" id="KW-0813">Transport</keyword>
<dbReference type="InterPro" id="IPR004681">
    <property type="entry name" value="TRAP_DctM"/>
</dbReference>
<keyword evidence="3 7" id="KW-0997">Cell inner membrane</keyword>
<keyword evidence="2" id="KW-1003">Cell membrane</keyword>
<name>A0ABS8DSY5_9GAMM</name>
<comment type="subunit">
    <text evidence="7">The complex comprises the extracytoplasmic solute receptor protein and the two transmembrane proteins.</text>
</comment>
<dbReference type="PANTHER" id="PTHR33362">
    <property type="entry name" value="SIALIC ACID TRAP TRANSPORTER PERMEASE PROTEIN SIAT-RELATED"/>
    <property type="match status" value="1"/>
</dbReference>
<keyword evidence="5 7" id="KW-1133">Transmembrane helix</keyword>
<comment type="caution">
    <text evidence="9">The sequence shown here is derived from an EMBL/GenBank/DDBJ whole genome shotgun (WGS) entry which is preliminary data.</text>
</comment>
<evidence type="ECO:0000313" key="9">
    <source>
        <dbReference type="EMBL" id="MCB8889356.1"/>
    </source>
</evidence>
<evidence type="ECO:0000313" key="10">
    <source>
        <dbReference type="Proteomes" id="UP001319882"/>
    </source>
</evidence>
<evidence type="ECO:0000256" key="1">
    <source>
        <dbReference type="ARBA" id="ARBA00004429"/>
    </source>
</evidence>
<feature type="transmembrane region" description="Helical" evidence="7">
    <location>
        <begin position="347"/>
        <end position="368"/>
    </location>
</feature>
<accession>A0ABS8DSY5</accession>
<feature type="domain" description="TRAP C4-dicarboxylate transport system permease DctM subunit" evidence="8">
    <location>
        <begin position="6"/>
        <end position="417"/>
    </location>
</feature>
<protein>
    <recommendedName>
        <fullName evidence="7">TRAP transporter large permease protein</fullName>
    </recommendedName>
</protein>
<evidence type="ECO:0000259" key="8">
    <source>
        <dbReference type="Pfam" id="PF06808"/>
    </source>
</evidence>
<proteinExistence type="inferred from homology"/>
<comment type="caution">
    <text evidence="7">Lacks conserved residue(s) required for the propagation of feature annotation.</text>
</comment>
<dbReference type="Pfam" id="PF06808">
    <property type="entry name" value="DctM"/>
    <property type="match status" value="1"/>
</dbReference>
<feature type="transmembrane region" description="Helical" evidence="7">
    <location>
        <begin position="272"/>
        <end position="296"/>
    </location>
</feature>
<comment type="subcellular location">
    <subcellularLocation>
        <location evidence="1 7">Cell inner membrane</location>
        <topology evidence="1 7">Multi-pass membrane protein</topology>
    </subcellularLocation>
</comment>
<evidence type="ECO:0000256" key="3">
    <source>
        <dbReference type="ARBA" id="ARBA00022519"/>
    </source>
</evidence>
<keyword evidence="4 7" id="KW-0812">Transmembrane</keyword>
<feature type="transmembrane region" description="Helical" evidence="7">
    <location>
        <begin position="172"/>
        <end position="196"/>
    </location>
</feature>
<dbReference type="EMBL" id="WHVL01000003">
    <property type="protein sequence ID" value="MCB8889356.1"/>
    <property type="molecule type" value="Genomic_DNA"/>
</dbReference>
<dbReference type="NCBIfam" id="TIGR00786">
    <property type="entry name" value="dctM"/>
    <property type="match status" value="1"/>
</dbReference>
<evidence type="ECO:0000256" key="7">
    <source>
        <dbReference type="RuleBase" id="RU369079"/>
    </source>
</evidence>
<dbReference type="Proteomes" id="UP001319882">
    <property type="component" value="Unassembled WGS sequence"/>
</dbReference>
<reference evidence="9 10" key="1">
    <citation type="journal article" date="2021" name="Sci. Rep.">
        <title>Genome analysis of a halophilic bacterium Halomonas malpeensis YU-PRIM-29(T) reveals its exopolysaccharide and pigment producing capabilities.</title>
        <authorList>
            <person name="Athmika"/>
            <person name="Ghate S.D."/>
            <person name="Arun A.B."/>
            <person name="Rao S.S."/>
            <person name="Kumar S.T.A."/>
            <person name="Kandiyil M.K."/>
            <person name="Saptami K."/>
            <person name="Rekha P.D."/>
        </authorList>
    </citation>
    <scope>NUCLEOTIDE SEQUENCE [LARGE SCALE GENOMIC DNA]</scope>
    <source>
        <strain evidence="10">prim 29</strain>
    </source>
</reference>
<comment type="function">
    <text evidence="7">Part of the tripartite ATP-independent periplasmic (TRAP) transport system.</text>
</comment>
<feature type="transmembrane region" description="Helical" evidence="7">
    <location>
        <begin position="136"/>
        <end position="160"/>
    </location>
</feature>
<dbReference type="InterPro" id="IPR010656">
    <property type="entry name" value="DctM"/>
</dbReference>
<feature type="transmembrane region" description="Helical" evidence="7">
    <location>
        <begin position="316"/>
        <end position="340"/>
    </location>
</feature>
<feature type="transmembrane region" description="Helical" evidence="7">
    <location>
        <begin position="241"/>
        <end position="260"/>
    </location>
</feature>
<sequence length="427" mass="44999">MTTIMVVTMIALLLLGFPMMIPLITAAIIGFYMMFNGFGQMDTLIQQMMAGIRPASLIAVPMFILAADIMTRGQSANRLIDMVMAFIGHIKGGLAVSTAASCTLFGAVSGSTQATVVAVGSPLRPKMLKAGYSDSFTLALIINASDIAFLIPPSIGMIIYGVISGTSIGELFIAGIGPGLLILVLFSAYCIAYAIIKDVPTEPRSSWKARAAAVKDALWPLGFPVLIVGGIYGGVFSPTEAAAACVLYAVLLEFVVFRSLKMGDIYAIAKSTGLITAVVFILVAVGNSFSWIISFAQIPQTILEAVGVNEAGPTGVLIAICVSFFIACMFVDPIVVILVLTPIFAPAVAATGLDPVLVGILITLQVAIGSATPPFGCDIFTAIAIFKRPYWDVIKGTPPFILILILVAALLIMFPQIALFLRDVAFR</sequence>
<feature type="transmembrane region" description="Helical" evidence="7">
    <location>
        <begin position="400"/>
        <end position="421"/>
    </location>
</feature>
<dbReference type="RefSeq" id="WP_227390016.1">
    <property type="nucleotide sequence ID" value="NZ_JBHSCJ010000004.1"/>
</dbReference>
<comment type="similarity">
    <text evidence="7">Belongs to the TRAP transporter large permease family.</text>
</comment>
<feature type="transmembrane region" description="Helical" evidence="7">
    <location>
        <begin position="50"/>
        <end position="70"/>
    </location>
</feature>
<evidence type="ECO:0000256" key="2">
    <source>
        <dbReference type="ARBA" id="ARBA00022475"/>
    </source>
</evidence>
<dbReference type="PIRSF" id="PIRSF006066">
    <property type="entry name" value="HI0050"/>
    <property type="match status" value="1"/>
</dbReference>
<keyword evidence="10" id="KW-1185">Reference proteome</keyword>
<gene>
    <name evidence="9" type="ORF">GEV37_09555</name>
</gene>
<keyword evidence="6 7" id="KW-0472">Membrane</keyword>